<gene>
    <name evidence="2" type="ORF">QWY31_03610</name>
</gene>
<evidence type="ECO:0000313" key="2">
    <source>
        <dbReference type="EMBL" id="MDN4164572.1"/>
    </source>
</evidence>
<reference evidence="2" key="1">
    <citation type="submission" date="2023-06" db="EMBL/GenBank/DDBJ databases">
        <title>Cytophagales bacterium Strain LB-30, isolated from soil.</title>
        <authorList>
            <person name="Liu B."/>
        </authorList>
    </citation>
    <scope>NUCLEOTIDE SEQUENCE</scope>
    <source>
        <strain evidence="2">LB-30</strain>
    </source>
</reference>
<feature type="transmembrane region" description="Helical" evidence="1">
    <location>
        <begin position="142"/>
        <end position="166"/>
    </location>
</feature>
<evidence type="ECO:0000313" key="3">
    <source>
        <dbReference type="Proteomes" id="UP001168552"/>
    </source>
</evidence>
<keyword evidence="1" id="KW-0812">Transmembrane</keyword>
<keyword evidence="1" id="KW-0472">Membrane</keyword>
<dbReference type="Proteomes" id="UP001168552">
    <property type="component" value="Unassembled WGS sequence"/>
</dbReference>
<dbReference type="EMBL" id="JAUHJS010000002">
    <property type="protein sequence ID" value="MDN4164572.1"/>
    <property type="molecule type" value="Genomic_DNA"/>
</dbReference>
<feature type="transmembrane region" description="Helical" evidence="1">
    <location>
        <begin position="116"/>
        <end position="136"/>
    </location>
</feature>
<name>A0ABT8F291_9BACT</name>
<comment type="caution">
    <text evidence="2">The sequence shown here is derived from an EMBL/GenBank/DDBJ whole genome shotgun (WGS) entry which is preliminary data.</text>
</comment>
<keyword evidence="1" id="KW-1133">Transmembrane helix</keyword>
<accession>A0ABT8F291</accession>
<protein>
    <submittedName>
        <fullName evidence="2">Uncharacterized protein</fullName>
    </submittedName>
</protein>
<dbReference type="RefSeq" id="WP_320003100.1">
    <property type="nucleotide sequence ID" value="NZ_JAUHJS010000002.1"/>
</dbReference>
<feature type="transmembrane region" description="Helical" evidence="1">
    <location>
        <begin position="45"/>
        <end position="70"/>
    </location>
</feature>
<feature type="transmembrane region" description="Helical" evidence="1">
    <location>
        <begin position="7"/>
        <end position="25"/>
    </location>
</feature>
<organism evidence="2 3">
    <name type="scientific">Shiella aurantiaca</name>
    <dbReference type="NCBI Taxonomy" id="3058365"/>
    <lineage>
        <taxon>Bacteria</taxon>
        <taxon>Pseudomonadati</taxon>
        <taxon>Bacteroidota</taxon>
        <taxon>Cytophagia</taxon>
        <taxon>Cytophagales</taxon>
        <taxon>Shiellaceae</taxon>
        <taxon>Shiella</taxon>
    </lineage>
</organism>
<proteinExistence type="predicted"/>
<sequence>MQRYFDNSLFIDIAIAFSIGLVLYFSRPMLQDFVQLPKIETLNGFNVSMISVSATLLGFLLTIITIIVTFKNSFAEKLNDKQKEEIEDFTTIPTVTIFDKKKSNARIFYNTPIHKAVVSVFISATYEVSLVLFFLLLIQFNIIYFTALLLSIANFSVFLLLVFTLARSLYIFHLFLNVHVYNE</sequence>
<keyword evidence="3" id="KW-1185">Reference proteome</keyword>
<evidence type="ECO:0000256" key="1">
    <source>
        <dbReference type="SAM" id="Phobius"/>
    </source>
</evidence>